<evidence type="ECO:0000256" key="5">
    <source>
        <dbReference type="ARBA" id="ARBA00024446"/>
    </source>
</evidence>
<dbReference type="InterPro" id="IPR046380">
    <property type="entry name" value="CcmK"/>
</dbReference>
<evidence type="ECO:0000256" key="1">
    <source>
        <dbReference type="ARBA" id="ARBA00022531"/>
    </source>
</evidence>
<keyword evidence="5" id="KW-1283">Bacterial microcompartment</keyword>
<evidence type="ECO:0000256" key="2">
    <source>
        <dbReference type="ARBA" id="ARBA00023300"/>
    </source>
</evidence>
<sequence>MPVAVGMIQSLGFPSILAAADASVKAARVTLVYFDKAESGQFAIAFRGPVSEVKAAMEAGLAAVENTFGGQIMSHYIVPNPPENIVAVLPIDYTETSEPFR</sequence>
<evidence type="ECO:0000313" key="8">
    <source>
        <dbReference type="EMBL" id="USR90456.1"/>
    </source>
</evidence>
<dbReference type="CDD" id="cd07057">
    <property type="entry name" value="BMC_CcmK"/>
    <property type="match status" value="1"/>
</dbReference>
<comment type="subcellular location">
    <subcellularLocation>
        <location evidence="3 6">Carboxysome</location>
    </subcellularLocation>
</comment>
<evidence type="ECO:0000256" key="4">
    <source>
        <dbReference type="ARBA" id="ARBA00023669"/>
    </source>
</evidence>
<dbReference type="Pfam" id="PF00936">
    <property type="entry name" value="BMC"/>
    <property type="match status" value="1"/>
</dbReference>
<proteinExistence type="inferred from homology"/>
<keyword evidence="1 6" id="KW-0602">Photosynthesis</keyword>
<dbReference type="InterPro" id="IPR000249">
    <property type="entry name" value="BMC_dom"/>
</dbReference>
<dbReference type="Proteomes" id="UP001056708">
    <property type="component" value="Chromosome"/>
</dbReference>
<keyword evidence="9" id="KW-1185">Reference proteome</keyword>
<gene>
    <name evidence="6" type="primary">ccmK</name>
    <name evidence="8" type="ORF">NEA10_16690</name>
</gene>
<protein>
    <recommendedName>
        <fullName evidence="6">Carboxysome shell protein CcmK</fullName>
    </recommendedName>
    <alternativeName>
        <fullName evidence="6">Carbon dioxide-concentrating mechanism protein CcmK</fullName>
    </alternativeName>
</protein>
<keyword evidence="2 6" id="KW-0120">Carbon dioxide fixation</keyword>
<dbReference type="SMART" id="SM00877">
    <property type="entry name" value="BMC"/>
    <property type="match status" value="1"/>
</dbReference>
<reference evidence="8" key="1">
    <citation type="submission" date="2022-06" db="EMBL/GenBank/DDBJ databases">
        <title>Genome sequence of Phormidium yuhuli AB48 isolated from an industrial photobioreactor environment.</title>
        <authorList>
            <person name="Qiu Y."/>
            <person name="Noonan A.J.C."/>
            <person name="Dofher K."/>
            <person name="Koch M."/>
            <person name="Kieft B."/>
            <person name="Lin X."/>
            <person name="Ziels R.M."/>
            <person name="Hallam S.J."/>
        </authorList>
    </citation>
    <scope>NUCLEOTIDE SEQUENCE</scope>
    <source>
        <strain evidence="8">AB48</strain>
    </source>
</reference>
<name>A0ABY5ANV7_9CYAN</name>
<comment type="function">
    <text evidence="6">One of the shell proteins of the carboxysome, a polyhedral inclusion where RuBisCO (ribulose bisphosphate carboxylase, rbcL-rbcS) is sequestered. Assembles into hexamers which make sheets that form the facets of the polyhedral carboxysome. The hexamer central pore probably regulates metabolite flux.</text>
</comment>
<dbReference type="InterPro" id="IPR037233">
    <property type="entry name" value="CcmK-like_sf"/>
</dbReference>
<evidence type="ECO:0000256" key="6">
    <source>
        <dbReference type="HAMAP-Rule" id="MF_00854"/>
    </source>
</evidence>
<dbReference type="RefSeq" id="WP_252662485.1">
    <property type="nucleotide sequence ID" value="NZ_CP098611.1"/>
</dbReference>
<dbReference type="EMBL" id="CP098611">
    <property type="protein sequence ID" value="USR90456.1"/>
    <property type="molecule type" value="Genomic_DNA"/>
</dbReference>
<comment type="similarity">
    <text evidence="6">Belongs to the bacterial microcompartments protein family. CcmK subfamily.</text>
</comment>
<keyword evidence="4 6" id="KW-1282">Carboxysome</keyword>
<accession>A0ABY5ANV7</accession>
<dbReference type="InterPro" id="IPR050575">
    <property type="entry name" value="BMC_shell"/>
</dbReference>
<dbReference type="PROSITE" id="PS51930">
    <property type="entry name" value="BMC_2"/>
    <property type="match status" value="1"/>
</dbReference>
<dbReference type="PANTHER" id="PTHR33941:SF13">
    <property type="entry name" value="CARBOXYSOME SHELL PROTEIN CCMK4"/>
    <property type="match status" value="1"/>
</dbReference>
<dbReference type="HAMAP" id="MF_00854">
    <property type="entry name" value="CcmK"/>
    <property type="match status" value="1"/>
</dbReference>
<comment type="subunit">
    <text evidence="6">Homohexamer. Interacts with CcmN and CcmO in the carboxysome.</text>
</comment>
<evidence type="ECO:0000313" key="9">
    <source>
        <dbReference type="Proteomes" id="UP001056708"/>
    </source>
</evidence>
<evidence type="ECO:0000256" key="3">
    <source>
        <dbReference type="ARBA" id="ARBA00023587"/>
    </source>
</evidence>
<evidence type="ECO:0000259" key="7">
    <source>
        <dbReference type="PROSITE" id="PS51930"/>
    </source>
</evidence>
<dbReference type="PANTHER" id="PTHR33941">
    <property type="entry name" value="PROPANEDIOL UTILIZATION PROTEIN PDUA"/>
    <property type="match status" value="1"/>
</dbReference>
<dbReference type="InterPro" id="IPR044872">
    <property type="entry name" value="CcmK/CsoS1_BMC"/>
</dbReference>
<dbReference type="Gene3D" id="3.30.70.1710">
    <property type="match status" value="1"/>
</dbReference>
<comment type="domain">
    <text evidence="6">The tight homohexamer forms a small pore which is positively charged.</text>
</comment>
<dbReference type="SUPFAM" id="SSF143414">
    <property type="entry name" value="CcmK-like"/>
    <property type="match status" value="1"/>
</dbReference>
<organism evidence="8 9">
    <name type="scientific">Phormidium yuhuli AB48</name>
    <dbReference type="NCBI Taxonomy" id="2940671"/>
    <lineage>
        <taxon>Bacteria</taxon>
        <taxon>Bacillati</taxon>
        <taxon>Cyanobacteriota</taxon>
        <taxon>Cyanophyceae</taxon>
        <taxon>Oscillatoriophycideae</taxon>
        <taxon>Oscillatoriales</taxon>
        <taxon>Oscillatoriaceae</taxon>
        <taxon>Phormidium</taxon>
        <taxon>Phormidium yuhuli</taxon>
    </lineage>
</organism>
<feature type="domain" description="BMC" evidence="7">
    <location>
        <begin position="4"/>
        <end position="90"/>
    </location>
</feature>